<organism evidence="2 3">
    <name type="scientific">Kwoniella shandongensis</name>
    <dbReference type="NCBI Taxonomy" id="1734106"/>
    <lineage>
        <taxon>Eukaryota</taxon>
        <taxon>Fungi</taxon>
        <taxon>Dikarya</taxon>
        <taxon>Basidiomycota</taxon>
        <taxon>Agaricomycotina</taxon>
        <taxon>Tremellomycetes</taxon>
        <taxon>Tremellales</taxon>
        <taxon>Cryptococcaceae</taxon>
        <taxon>Kwoniella</taxon>
    </lineage>
</organism>
<dbReference type="EMBL" id="CP144053">
    <property type="protein sequence ID" value="WWD16958.1"/>
    <property type="molecule type" value="Genomic_DNA"/>
</dbReference>
<evidence type="ECO:0000256" key="1">
    <source>
        <dbReference type="SAM" id="MobiDB-lite"/>
    </source>
</evidence>
<feature type="region of interest" description="Disordered" evidence="1">
    <location>
        <begin position="58"/>
        <end position="82"/>
    </location>
</feature>
<dbReference type="KEGG" id="ksn:43590383"/>
<protein>
    <submittedName>
        <fullName evidence="2">Uncharacterized protein</fullName>
    </submittedName>
</protein>
<dbReference type="RefSeq" id="XP_031859443.1">
    <property type="nucleotide sequence ID" value="XM_032006230.1"/>
</dbReference>
<gene>
    <name evidence="2" type="ORF">CI109_101390</name>
</gene>
<name>A0A5M6BYJ2_9TREE</name>
<keyword evidence="3" id="KW-1185">Reference proteome</keyword>
<evidence type="ECO:0000313" key="3">
    <source>
        <dbReference type="Proteomes" id="UP000322225"/>
    </source>
</evidence>
<sequence length="274" mass="30787">MPVSTFVEIDSLSSIPILTHPRDINKWKIALIDHLVLLDCSAIIDGFDVEPFRMAHPHGNARPTLPTPSEGFAKKPPPHLANGQEVSRWYQWRSRELTAQRSILSSLSPQLRQELSNNHSAKGMWDYLLLKFAPSPERGQDLETKLSELTIPPLPTPEQMNLHLKKFAKIWEEMMDLDPSLDPDERISKFVFTLPEEGPLKELVKRFEKLDSRRQTWGMLMGMWKEAMGATRRFQGDGVDITEGEGGAGEVTDTEEAEIGTETGTTTIEAGGEA</sequence>
<evidence type="ECO:0000313" key="2">
    <source>
        <dbReference type="EMBL" id="WWD16958.1"/>
    </source>
</evidence>
<dbReference type="Pfam" id="PF14223">
    <property type="entry name" value="Retrotran_gag_2"/>
    <property type="match status" value="1"/>
</dbReference>
<dbReference type="AlphaFoldDB" id="A0A5M6BYJ2"/>
<proteinExistence type="predicted"/>
<dbReference type="GeneID" id="43590383"/>
<reference evidence="2" key="2">
    <citation type="submission" date="2024-01" db="EMBL/GenBank/DDBJ databases">
        <title>Comparative genomics of Cryptococcus and Kwoniella reveals pathogenesis evolution and contrasting modes of karyotype evolution via chromosome fusion or intercentromeric recombination.</title>
        <authorList>
            <person name="Coelho M.A."/>
            <person name="David-Palma M."/>
            <person name="Shea T."/>
            <person name="Bowers K."/>
            <person name="McGinley-Smith S."/>
            <person name="Mohammad A.W."/>
            <person name="Gnirke A."/>
            <person name="Yurkov A.M."/>
            <person name="Nowrousian M."/>
            <person name="Sun S."/>
            <person name="Cuomo C.A."/>
            <person name="Heitman J."/>
        </authorList>
    </citation>
    <scope>NUCLEOTIDE SEQUENCE</scope>
    <source>
        <strain evidence="2">CBS 12478</strain>
    </source>
</reference>
<feature type="compositionally biased region" description="Low complexity" evidence="1">
    <location>
        <begin position="260"/>
        <end position="274"/>
    </location>
</feature>
<feature type="region of interest" description="Disordered" evidence="1">
    <location>
        <begin position="243"/>
        <end position="274"/>
    </location>
</feature>
<accession>A0A5M6BYJ2</accession>
<reference evidence="2" key="1">
    <citation type="submission" date="2017-08" db="EMBL/GenBank/DDBJ databases">
        <authorList>
            <person name="Cuomo C."/>
            <person name="Billmyre B."/>
            <person name="Heitman J."/>
        </authorList>
    </citation>
    <scope>NUCLEOTIDE SEQUENCE</scope>
    <source>
        <strain evidence="2">CBS 12478</strain>
    </source>
</reference>
<dbReference type="Proteomes" id="UP000322225">
    <property type="component" value="Chromosome 3"/>
</dbReference>